<dbReference type="InterPro" id="IPR037923">
    <property type="entry name" value="HTH-like"/>
</dbReference>
<gene>
    <name evidence="3" type="ORF">ACFFNX_47605</name>
</gene>
<evidence type="ECO:0000256" key="1">
    <source>
        <dbReference type="ARBA" id="ARBA00023125"/>
    </source>
</evidence>
<sequence>MSRMDGFAGERISVLARPLVREALVLPLTSRLLVTDCGYFPKAADHRRSRAEGSPQVIVIVCAEGVGWCRLPSGRFEVGPGEALVIPAGVGHEYGADPDRPWTIWWLHVGGADAGELTGAVLADPERPVVPVTDVYQAVALVDEVLGRMERDDSVPSRLAAAGAAWHLLDLLAAGQTGAP</sequence>
<keyword evidence="1" id="KW-0238">DNA-binding</keyword>
<evidence type="ECO:0000259" key="2">
    <source>
        <dbReference type="Pfam" id="PF02311"/>
    </source>
</evidence>
<dbReference type="Gene3D" id="2.60.120.280">
    <property type="entry name" value="Regulatory protein AraC"/>
    <property type="match status" value="1"/>
</dbReference>
<reference evidence="3 4" key="1">
    <citation type="submission" date="2024-09" db="EMBL/GenBank/DDBJ databases">
        <authorList>
            <person name="Sun Q."/>
            <person name="Mori K."/>
        </authorList>
    </citation>
    <scope>NUCLEOTIDE SEQUENCE [LARGE SCALE GENOMIC DNA]</scope>
    <source>
        <strain evidence="3 4">TBRC 0563</strain>
    </source>
</reference>
<dbReference type="SUPFAM" id="SSF51215">
    <property type="entry name" value="Regulatory protein AraC"/>
    <property type="match status" value="1"/>
</dbReference>
<organism evidence="3 4">
    <name type="scientific">Actinoallomurus acaciae</name>
    <dbReference type="NCBI Taxonomy" id="502577"/>
    <lineage>
        <taxon>Bacteria</taxon>
        <taxon>Bacillati</taxon>
        <taxon>Actinomycetota</taxon>
        <taxon>Actinomycetes</taxon>
        <taxon>Streptosporangiales</taxon>
        <taxon>Thermomonosporaceae</taxon>
        <taxon>Actinoallomurus</taxon>
    </lineage>
</organism>
<keyword evidence="4" id="KW-1185">Reference proteome</keyword>
<dbReference type="RefSeq" id="WP_378213031.1">
    <property type="nucleotide sequence ID" value="NZ_JBHLZP010000828.1"/>
</dbReference>
<evidence type="ECO:0000313" key="3">
    <source>
        <dbReference type="EMBL" id="MFB9839839.1"/>
    </source>
</evidence>
<name>A0ABV5Z0L1_9ACTN</name>
<dbReference type="CDD" id="cd06986">
    <property type="entry name" value="cupin_MmsR-like_N"/>
    <property type="match status" value="1"/>
</dbReference>
<evidence type="ECO:0000313" key="4">
    <source>
        <dbReference type="Proteomes" id="UP001589627"/>
    </source>
</evidence>
<proteinExistence type="predicted"/>
<dbReference type="InterPro" id="IPR003313">
    <property type="entry name" value="AraC-bd"/>
</dbReference>
<dbReference type="EMBL" id="JBHLZP010000828">
    <property type="protein sequence ID" value="MFB9839839.1"/>
    <property type="molecule type" value="Genomic_DNA"/>
</dbReference>
<dbReference type="Proteomes" id="UP001589627">
    <property type="component" value="Unassembled WGS sequence"/>
</dbReference>
<dbReference type="Pfam" id="PF02311">
    <property type="entry name" value="AraC_binding"/>
    <property type="match status" value="1"/>
</dbReference>
<feature type="domain" description="AraC-type arabinose-binding/dimerisation" evidence="2">
    <location>
        <begin position="37"/>
        <end position="168"/>
    </location>
</feature>
<accession>A0ABV5Z0L1</accession>
<feature type="non-terminal residue" evidence="3">
    <location>
        <position position="180"/>
    </location>
</feature>
<protein>
    <submittedName>
        <fullName evidence="3">AraC family ligand binding domain-containing protein</fullName>
    </submittedName>
</protein>
<comment type="caution">
    <text evidence="3">The sequence shown here is derived from an EMBL/GenBank/DDBJ whole genome shotgun (WGS) entry which is preliminary data.</text>
</comment>